<proteinExistence type="predicted"/>
<keyword evidence="3" id="KW-1185">Reference proteome</keyword>
<reference evidence="2 3" key="1">
    <citation type="journal article" date="2016" name="Proc. Natl. Acad. Sci. U.S.A.">
        <title>Comparative genomics of biotechnologically important yeasts.</title>
        <authorList>
            <person name="Riley R."/>
            <person name="Haridas S."/>
            <person name="Wolfe K.H."/>
            <person name="Lopes M.R."/>
            <person name="Hittinger C.T."/>
            <person name="Goeker M."/>
            <person name="Salamov A.A."/>
            <person name="Wisecaver J.H."/>
            <person name="Long T.M."/>
            <person name="Calvey C.H."/>
            <person name="Aerts A.L."/>
            <person name="Barry K.W."/>
            <person name="Choi C."/>
            <person name="Clum A."/>
            <person name="Coughlan A.Y."/>
            <person name="Deshpande S."/>
            <person name="Douglass A.P."/>
            <person name="Hanson S.J."/>
            <person name="Klenk H.-P."/>
            <person name="LaButti K.M."/>
            <person name="Lapidus A."/>
            <person name="Lindquist E.A."/>
            <person name="Lipzen A.M."/>
            <person name="Meier-Kolthoff J.P."/>
            <person name="Ohm R.A."/>
            <person name="Otillar R.P."/>
            <person name="Pangilinan J.L."/>
            <person name="Peng Y."/>
            <person name="Rokas A."/>
            <person name="Rosa C.A."/>
            <person name="Scheuner C."/>
            <person name="Sibirny A.A."/>
            <person name="Slot J.C."/>
            <person name="Stielow J.B."/>
            <person name="Sun H."/>
            <person name="Kurtzman C.P."/>
            <person name="Blackwell M."/>
            <person name="Grigoriev I.V."/>
            <person name="Jeffries T.W."/>
        </authorList>
    </citation>
    <scope>NUCLEOTIDE SEQUENCE [LARGE SCALE GENOMIC DNA]</scope>
    <source>
        <strain evidence="2 3">NRRL Y-11557</strain>
    </source>
</reference>
<feature type="non-terminal residue" evidence="2">
    <location>
        <position position="382"/>
    </location>
</feature>
<protein>
    <submittedName>
        <fullName evidence="2">Uncharacterized protein</fullName>
    </submittedName>
</protein>
<accession>A0A1E3Q1U4</accession>
<feature type="compositionally biased region" description="Polar residues" evidence="1">
    <location>
        <begin position="31"/>
        <end position="43"/>
    </location>
</feature>
<evidence type="ECO:0000256" key="1">
    <source>
        <dbReference type="SAM" id="MobiDB-lite"/>
    </source>
</evidence>
<evidence type="ECO:0000313" key="3">
    <source>
        <dbReference type="Proteomes" id="UP000094385"/>
    </source>
</evidence>
<feature type="region of interest" description="Disordered" evidence="1">
    <location>
        <begin position="31"/>
        <end position="58"/>
    </location>
</feature>
<dbReference type="Proteomes" id="UP000094385">
    <property type="component" value="Unassembled WGS sequence"/>
</dbReference>
<dbReference type="EMBL" id="KV454299">
    <property type="protein sequence ID" value="ODQ70997.1"/>
    <property type="molecule type" value="Genomic_DNA"/>
</dbReference>
<organism evidence="2 3">
    <name type="scientific">Lipomyces starkeyi NRRL Y-11557</name>
    <dbReference type="NCBI Taxonomy" id="675824"/>
    <lineage>
        <taxon>Eukaryota</taxon>
        <taxon>Fungi</taxon>
        <taxon>Dikarya</taxon>
        <taxon>Ascomycota</taxon>
        <taxon>Saccharomycotina</taxon>
        <taxon>Lipomycetes</taxon>
        <taxon>Lipomycetales</taxon>
        <taxon>Lipomycetaceae</taxon>
        <taxon>Lipomyces</taxon>
    </lineage>
</organism>
<evidence type="ECO:0000313" key="2">
    <source>
        <dbReference type="EMBL" id="ODQ70997.1"/>
    </source>
</evidence>
<dbReference type="AlphaFoldDB" id="A0A1E3Q1U4"/>
<sequence length="382" mass="42963">MSVIGDLDDFESAARGRQVLRQVAETYISTQSAQNPSERTVSNAALPPAKRTSKRTVSKAIHTTETRIACSRAHLMEQSNLMGVVTRPLSPGARIEVPATWAEYEYAQEHLDNEGSRFPRLWYDSSCQLATVIAAPTPLHSDIVGELVDHFADTCRDVMRRGGISENIWEGLTVSSATTNRKNTDDGLTIREWDGAISYVVNDDPKLMVAFEVGVSQTYKSLQAAISWCVCALHCRLGIAMNITEKDRGERPTVKYYASRQEQGTAIQHARNEFRLQLRRNPFGPLEWNNITWFGKLREVIIETFRNEDPNPEALLEPTQSFDVPPNLREVVLGDCVPSHILSGNEIVGTTLDLFRRSWFETKIRAAILKTAIERVEDKSRM</sequence>
<dbReference type="OrthoDB" id="76567at2759"/>
<gene>
    <name evidence="2" type="ORF">LIPSTDRAFT_74520</name>
</gene>
<name>A0A1E3Q1U4_LIPST</name>